<feature type="compositionally biased region" description="Polar residues" evidence="1">
    <location>
        <begin position="623"/>
        <end position="633"/>
    </location>
</feature>
<name>A0A250WR35_9CHLO</name>
<evidence type="ECO:0000256" key="1">
    <source>
        <dbReference type="SAM" id="MobiDB-lite"/>
    </source>
</evidence>
<feature type="domain" description="Protein kinase" evidence="2">
    <location>
        <begin position="541"/>
        <end position="869"/>
    </location>
</feature>
<dbReference type="OrthoDB" id="4062651at2759"/>
<dbReference type="Gene3D" id="3.30.200.20">
    <property type="entry name" value="Phosphorylase Kinase, domain 1"/>
    <property type="match status" value="1"/>
</dbReference>
<dbReference type="PANTHER" id="PTHR44329">
    <property type="entry name" value="SERINE/THREONINE-PROTEIN KINASE TNNI3K-RELATED"/>
    <property type="match status" value="1"/>
</dbReference>
<dbReference type="Pfam" id="PF00069">
    <property type="entry name" value="Pkinase"/>
    <property type="match status" value="1"/>
</dbReference>
<dbReference type="GO" id="GO:0005524">
    <property type="term" value="F:ATP binding"/>
    <property type="evidence" value="ECO:0007669"/>
    <property type="project" value="InterPro"/>
</dbReference>
<proteinExistence type="predicted"/>
<reference evidence="3 4" key="1">
    <citation type="submission" date="2017-08" db="EMBL/GenBank/DDBJ databases">
        <title>Acidophilic green algal genome provides insights into adaptation to an acidic environment.</title>
        <authorList>
            <person name="Hirooka S."/>
            <person name="Hirose Y."/>
            <person name="Kanesaki Y."/>
            <person name="Higuchi S."/>
            <person name="Fujiwara T."/>
            <person name="Onuma R."/>
            <person name="Era A."/>
            <person name="Ohbayashi R."/>
            <person name="Uzuka A."/>
            <person name="Nozaki H."/>
            <person name="Yoshikawa H."/>
            <person name="Miyagishima S.Y."/>
        </authorList>
    </citation>
    <scope>NUCLEOTIDE SEQUENCE [LARGE SCALE GENOMIC DNA]</scope>
    <source>
        <strain evidence="3 4">NIES-2499</strain>
    </source>
</reference>
<dbReference type="PANTHER" id="PTHR44329:SF214">
    <property type="entry name" value="PROTEIN KINASE DOMAIN-CONTAINING PROTEIN"/>
    <property type="match status" value="1"/>
</dbReference>
<feature type="compositionally biased region" description="Polar residues" evidence="1">
    <location>
        <begin position="879"/>
        <end position="894"/>
    </location>
</feature>
<accession>A0A250WR35</accession>
<dbReference type="Gene3D" id="1.10.510.10">
    <property type="entry name" value="Transferase(Phosphotransferase) domain 1"/>
    <property type="match status" value="1"/>
</dbReference>
<evidence type="ECO:0000259" key="2">
    <source>
        <dbReference type="PROSITE" id="PS50011"/>
    </source>
</evidence>
<dbReference type="PROSITE" id="PS00108">
    <property type="entry name" value="PROTEIN_KINASE_ST"/>
    <property type="match status" value="1"/>
</dbReference>
<dbReference type="Proteomes" id="UP000232323">
    <property type="component" value="Unassembled WGS sequence"/>
</dbReference>
<organism evidence="3 4">
    <name type="scientific">Chlamydomonas eustigma</name>
    <dbReference type="NCBI Taxonomy" id="1157962"/>
    <lineage>
        <taxon>Eukaryota</taxon>
        <taxon>Viridiplantae</taxon>
        <taxon>Chlorophyta</taxon>
        <taxon>core chlorophytes</taxon>
        <taxon>Chlorophyceae</taxon>
        <taxon>CS clade</taxon>
        <taxon>Chlamydomonadales</taxon>
        <taxon>Chlamydomonadaceae</taxon>
        <taxon>Chlamydomonas</taxon>
    </lineage>
</organism>
<protein>
    <recommendedName>
        <fullName evidence="2">Protein kinase domain-containing protein</fullName>
    </recommendedName>
</protein>
<comment type="caution">
    <text evidence="3">The sequence shown here is derived from an EMBL/GenBank/DDBJ whole genome shotgun (WGS) entry which is preliminary data.</text>
</comment>
<dbReference type="SMART" id="SM00220">
    <property type="entry name" value="S_TKc"/>
    <property type="match status" value="1"/>
</dbReference>
<dbReference type="AlphaFoldDB" id="A0A250WR35"/>
<dbReference type="InterPro" id="IPR008271">
    <property type="entry name" value="Ser/Thr_kinase_AS"/>
</dbReference>
<dbReference type="EMBL" id="BEGY01000002">
    <property type="protein sequence ID" value="GAX73010.1"/>
    <property type="molecule type" value="Genomic_DNA"/>
</dbReference>
<keyword evidence="4" id="KW-1185">Reference proteome</keyword>
<dbReference type="InterPro" id="IPR011009">
    <property type="entry name" value="Kinase-like_dom_sf"/>
</dbReference>
<feature type="region of interest" description="Disordered" evidence="1">
    <location>
        <begin position="879"/>
        <end position="917"/>
    </location>
</feature>
<dbReference type="InterPro" id="IPR051681">
    <property type="entry name" value="Ser/Thr_Kinases-Pseudokinases"/>
</dbReference>
<dbReference type="PROSITE" id="PS50011">
    <property type="entry name" value="PROTEIN_KINASE_DOM"/>
    <property type="match status" value="1"/>
</dbReference>
<dbReference type="GO" id="GO:0004674">
    <property type="term" value="F:protein serine/threonine kinase activity"/>
    <property type="evidence" value="ECO:0007669"/>
    <property type="project" value="TreeGrafter"/>
</dbReference>
<feature type="compositionally biased region" description="Low complexity" evidence="1">
    <location>
        <begin position="896"/>
        <end position="917"/>
    </location>
</feature>
<evidence type="ECO:0000313" key="4">
    <source>
        <dbReference type="Proteomes" id="UP000232323"/>
    </source>
</evidence>
<feature type="region of interest" description="Disordered" evidence="1">
    <location>
        <begin position="623"/>
        <end position="644"/>
    </location>
</feature>
<dbReference type="STRING" id="1157962.A0A250WR35"/>
<sequence>MFKCFGVKSNLTDMQQKNNFSSASRSSPVEPSIVATGDAATHLAQLFSHASSFGSRNADMWATMQKAVEIIRVSLQAEHVSINVLSSERRCVKAICSNLSPLMDVIGKGAVCSTQNLPSVLEVATDSSPRVLQVPLGCNIDKLPSDYRILYRKAQCVKFTHVPLCFGKVLLGTLLIAKSSNGADTEFRYISAFWPFIAMYISETGAARLVDVLEVLETCNSINGLAWMVTSQLDQWFEWCHPEDTEARFVLLNEDRPLAMVFSRRNSINESPGQAGSSSQGVDLMADNILGREDSRAGATAASGRLMEESLTGTQMSLVNTLTQRCLLEGSKLLFVADVMSALKKYGEPWRDVFLDHAPVTNPCWAVAAPLSIEGKDANSPLRHVGAIIWLSNSRLNTSMLAQAIKATVPPLLQAISQKLMLLAGGLSSTTSTSPLIFTGADTDPAALREESTKLWDKVMSMCALQSSSVSVTASVTRLGISGDLSEESGVTGDYRPIRYHIAKSDSASTHSLVRAYQTAITQHLRSSNPVADPDLGAEEIEVVAKAGQGAFGSVHVAVWKGQMVAVKVMKHQEDSRWAMRTAWELAVTKSLKHPNIVFVHAVLTDVIAVKKGRKTISFIPVSTSDQESSTGDSQGGEDTKKGPGPKCQVIIMEYCNLGPMHQYVAERRFYKQMDLRGKESEMEESKDSHQKVDIPFVLAMLIEVATAVQYLHASGFIHCDLKPENILLKVTQGDGNGIIAKVSDFGMSELLSSGGPVMGDLGGTVTHIAPEIVTQKMVTKACDVYSFGIVMYEVYTCQRPYADIINSTRDKKLRNKTILTQVTQEGRRPEFPLYAPSSYVRLAQRCWAADPLQRPTFAEVVKELKSIVDRGELSESMSSAPAASVRQSGSYHTASGHSGLSLGIGRGSSTSARERL</sequence>
<gene>
    <name evidence="3" type="ORF">CEUSTIGMA_g462.t1</name>
</gene>
<dbReference type="InterPro" id="IPR000719">
    <property type="entry name" value="Prot_kinase_dom"/>
</dbReference>
<dbReference type="SUPFAM" id="SSF56112">
    <property type="entry name" value="Protein kinase-like (PK-like)"/>
    <property type="match status" value="1"/>
</dbReference>
<evidence type="ECO:0000313" key="3">
    <source>
        <dbReference type="EMBL" id="GAX73010.1"/>
    </source>
</evidence>